<reference evidence="5 6" key="1">
    <citation type="submission" date="2018-01" db="EMBL/GenBank/DDBJ databases">
        <title>Genomic Encyclopedia of Archaeal and Bacterial Type Strains, Phase II (KMG-II): from individual species to whole genera.</title>
        <authorList>
            <person name="Goeker M."/>
        </authorList>
    </citation>
    <scope>NUCLEOTIDE SEQUENCE [LARGE SCALE GENOMIC DNA]</scope>
    <source>
        <strain evidence="5 6">DSM 17023</strain>
    </source>
</reference>
<dbReference type="AlphaFoldDB" id="A0A2S3UQ12"/>
<keyword evidence="6" id="KW-1185">Reference proteome</keyword>
<dbReference type="Gene3D" id="1.10.10.10">
    <property type="entry name" value="Winged helix-like DNA-binding domain superfamily/Winged helix DNA-binding domain"/>
    <property type="match status" value="1"/>
</dbReference>
<dbReference type="GO" id="GO:0003700">
    <property type="term" value="F:DNA-binding transcription factor activity"/>
    <property type="evidence" value="ECO:0007669"/>
    <property type="project" value="InterPro"/>
</dbReference>
<evidence type="ECO:0000256" key="2">
    <source>
        <dbReference type="ARBA" id="ARBA00023125"/>
    </source>
</evidence>
<evidence type="ECO:0000256" key="1">
    <source>
        <dbReference type="ARBA" id="ARBA00023015"/>
    </source>
</evidence>
<dbReference type="SMART" id="SM00895">
    <property type="entry name" value="FCD"/>
    <property type="match status" value="1"/>
</dbReference>
<evidence type="ECO:0000313" key="6">
    <source>
        <dbReference type="Proteomes" id="UP000236959"/>
    </source>
</evidence>
<dbReference type="SUPFAM" id="SSF48008">
    <property type="entry name" value="GntR ligand-binding domain-like"/>
    <property type="match status" value="1"/>
</dbReference>
<keyword evidence="2 5" id="KW-0238">DNA-binding</keyword>
<dbReference type="Pfam" id="PF00392">
    <property type="entry name" value="GntR"/>
    <property type="match status" value="1"/>
</dbReference>
<dbReference type="InterPro" id="IPR036388">
    <property type="entry name" value="WH-like_DNA-bd_sf"/>
</dbReference>
<dbReference type="GO" id="GO:0003677">
    <property type="term" value="F:DNA binding"/>
    <property type="evidence" value="ECO:0007669"/>
    <property type="project" value="UniProtKB-KW"/>
</dbReference>
<name>A0A2S3UQ12_9HYPH</name>
<dbReference type="SMART" id="SM00345">
    <property type="entry name" value="HTH_GNTR"/>
    <property type="match status" value="1"/>
</dbReference>
<dbReference type="InterPro" id="IPR000524">
    <property type="entry name" value="Tscrpt_reg_HTH_GntR"/>
</dbReference>
<evidence type="ECO:0000256" key="3">
    <source>
        <dbReference type="ARBA" id="ARBA00023163"/>
    </source>
</evidence>
<dbReference type="InterPro" id="IPR008920">
    <property type="entry name" value="TF_FadR/GntR_C"/>
</dbReference>
<dbReference type="SUPFAM" id="SSF46785">
    <property type="entry name" value="Winged helix' DNA-binding domain"/>
    <property type="match status" value="1"/>
</dbReference>
<evidence type="ECO:0000313" key="5">
    <source>
        <dbReference type="EMBL" id="POF29802.1"/>
    </source>
</evidence>
<sequence>MILKLVDQFSDWLQILNEGKQLVLTRPETASRGEAVGLLKDFIAENSFAPGDRLPAERELIGRLGMTRSNLRKALDSLEHEGVIWRHVGKGTFIAGQDDRLDIGLLSDIGHQITPVKMMRARQCIEAVIAREAAINASRQAVKKIIQIKDRARAASSWEEYETQDDLFHYAIAEATDNILLLALFDQLNKVRRAVAVSTVIRETRRPPEDHTSFTEHDRLCAAIEARDPKAAHDAMWQHISSVSARLFGEM</sequence>
<dbReference type="Gene3D" id="1.20.120.530">
    <property type="entry name" value="GntR ligand-binding domain-like"/>
    <property type="match status" value="1"/>
</dbReference>
<proteinExistence type="predicted"/>
<keyword evidence="1" id="KW-0805">Transcription regulation</keyword>
<dbReference type="PRINTS" id="PR00035">
    <property type="entry name" value="HTHGNTR"/>
</dbReference>
<feature type="domain" description="HTH gntR-type" evidence="4">
    <location>
        <begin position="29"/>
        <end position="97"/>
    </location>
</feature>
<accession>A0A2S3UQ12</accession>
<dbReference type="PROSITE" id="PS50949">
    <property type="entry name" value="HTH_GNTR"/>
    <property type="match status" value="1"/>
</dbReference>
<comment type="caution">
    <text evidence="5">The sequence shown here is derived from an EMBL/GenBank/DDBJ whole genome shotgun (WGS) entry which is preliminary data.</text>
</comment>
<dbReference type="InterPro" id="IPR036390">
    <property type="entry name" value="WH_DNA-bd_sf"/>
</dbReference>
<protein>
    <submittedName>
        <fullName evidence="5">DNA-binding FadR family transcriptional regulator</fullName>
    </submittedName>
</protein>
<dbReference type="PANTHER" id="PTHR43537">
    <property type="entry name" value="TRANSCRIPTIONAL REGULATOR, GNTR FAMILY"/>
    <property type="match status" value="1"/>
</dbReference>
<dbReference type="InterPro" id="IPR011711">
    <property type="entry name" value="GntR_C"/>
</dbReference>
<keyword evidence="3" id="KW-0804">Transcription</keyword>
<gene>
    <name evidence="5" type="ORF">CLV41_108227</name>
</gene>
<evidence type="ECO:0000259" key="4">
    <source>
        <dbReference type="PROSITE" id="PS50949"/>
    </source>
</evidence>
<dbReference type="PANTHER" id="PTHR43537:SF5">
    <property type="entry name" value="UXU OPERON TRANSCRIPTIONAL REGULATOR"/>
    <property type="match status" value="1"/>
</dbReference>
<dbReference type="CDD" id="cd07377">
    <property type="entry name" value="WHTH_GntR"/>
    <property type="match status" value="1"/>
</dbReference>
<dbReference type="Pfam" id="PF07729">
    <property type="entry name" value="FCD"/>
    <property type="match status" value="1"/>
</dbReference>
<dbReference type="Proteomes" id="UP000236959">
    <property type="component" value="Unassembled WGS sequence"/>
</dbReference>
<organism evidence="5 6">
    <name type="scientific">Roseibium marinum</name>
    <dbReference type="NCBI Taxonomy" id="281252"/>
    <lineage>
        <taxon>Bacteria</taxon>
        <taxon>Pseudomonadati</taxon>
        <taxon>Pseudomonadota</taxon>
        <taxon>Alphaproteobacteria</taxon>
        <taxon>Hyphomicrobiales</taxon>
        <taxon>Stappiaceae</taxon>
        <taxon>Roseibium</taxon>
    </lineage>
</organism>
<dbReference type="EMBL" id="PPCN01000008">
    <property type="protein sequence ID" value="POF29802.1"/>
    <property type="molecule type" value="Genomic_DNA"/>
</dbReference>